<feature type="region of interest" description="Disordered" evidence="1">
    <location>
        <begin position="95"/>
        <end position="191"/>
    </location>
</feature>
<protein>
    <submittedName>
        <fullName evidence="2">Uncharacterized protein</fullName>
    </submittedName>
</protein>
<feature type="compositionally biased region" description="Low complexity" evidence="1">
    <location>
        <begin position="174"/>
        <end position="185"/>
    </location>
</feature>
<keyword evidence="3" id="KW-1185">Reference proteome</keyword>
<name>A0ABR3VGY4_HUMIN</name>
<dbReference type="EMBL" id="JAZGSY010000108">
    <property type="protein sequence ID" value="KAL1840558.1"/>
    <property type="molecule type" value="Genomic_DNA"/>
</dbReference>
<accession>A0ABR3VGY4</accession>
<evidence type="ECO:0000256" key="1">
    <source>
        <dbReference type="SAM" id="MobiDB-lite"/>
    </source>
</evidence>
<proteinExistence type="predicted"/>
<evidence type="ECO:0000313" key="2">
    <source>
        <dbReference type="EMBL" id="KAL1840558.1"/>
    </source>
</evidence>
<feature type="compositionally biased region" description="Polar residues" evidence="1">
    <location>
        <begin position="146"/>
        <end position="163"/>
    </location>
</feature>
<organism evidence="2 3">
    <name type="scientific">Humicola insolens</name>
    <name type="common">Soft-rot fungus</name>
    <dbReference type="NCBI Taxonomy" id="85995"/>
    <lineage>
        <taxon>Eukaryota</taxon>
        <taxon>Fungi</taxon>
        <taxon>Dikarya</taxon>
        <taxon>Ascomycota</taxon>
        <taxon>Pezizomycotina</taxon>
        <taxon>Sordariomycetes</taxon>
        <taxon>Sordariomycetidae</taxon>
        <taxon>Sordariales</taxon>
        <taxon>Chaetomiaceae</taxon>
        <taxon>Mycothermus</taxon>
    </lineage>
</organism>
<evidence type="ECO:0000313" key="3">
    <source>
        <dbReference type="Proteomes" id="UP001583172"/>
    </source>
</evidence>
<reference evidence="2 3" key="1">
    <citation type="journal article" date="2024" name="Commun. Biol.">
        <title>Comparative genomic analysis of thermophilic fungi reveals convergent evolutionary adaptations and gene losses.</title>
        <authorList>
            <person name="Steindorff A.S."/>
            <person name="Aguilar-Pontes M.V."/>
            <person name="Robinson A.J."/>
            <person name="Andreopoulos B."/>
            <person name="LaButti K."/>
            <person name="Kuo A."/>
            <person name="Mondo S."/>
            <person name="Riley R."/>
            <person name="Otillar R."/>
            <person name="Haridas S."/>
            <person name="Lipzen A."/>
            <person name="Grimwood J."/>
            <person name="Schmutz J."/>
            <person name="Clum A."/>
            <person name="Reid I.D."/>
            <person name="Moisan M.C."/>
            <person name="Butler G."/>
            <person name="Nguyen T.T.M."/>
            <person name="Dewar K."/>
            <person name="Conant G."/>
            <person name="Drula E."/>
            <person name="Henrissat B."/>
            <person name="Hansel C."/>
            <person name="Singer S."/>
            <person name="Hutchinson M.I."/>
            <person name="de Vries R.P."/>
            <person name="Natvig D.O."/>
            <person name="Powell A.J."/>
            <person name="Tsang A."/>
            <person name="Grigoriev I.V."/>
        </authorList>
    </citation>
    <scope>NUCLEOTIDE SEQUENCE [LARGE SCALE GENOMIC DNA]</scope>
    <source>
        <strain evidence="2 3">CBS 620.91</strain>
    </source>
</reference>
<dbReference type="Proteomes" id="UP001583172">
    <property type="component" value="Unassembled WGS sequence"/>
</dbReference>
<comment type="caution">
    <text evidence="2">The sequence shown here is derived from an EMBL/GenBank/DDBJ whole genome shotgun (WGS) entry which is preliminary data.</text>
</comment>
<feature type="compositionally biased region" description="Basic and acidic residues" evidence="1">
    <location>
        <begin position="95"/>
        <end position="121"/>
    </location>
</feature>
<gene>
    <name evidence="2" type="ORF">VTJ49DRAFT_332</name>
</gene>
<sequence length="191" mass="21038">MTRPCYCWRVCLYYACGCNWTSRTVHRCDIFGTNCNRWTTYRATGRDCIDCRDTDAWARLSAGKSKAERERVMDAEALGAVLEAEVLAEVAKAAKAEEATETEGKTESSVEESHGGGREGDYSLGDSSMTTTTTTTKRQSKPMQVHSYNDNSVNGTTSRNYSTGARRRAGELGEGSSAGWEWEGSGARRRV</sequence>